<dbReference type="AlphaFoldDB" id="A0A2R6RVT9"/>
<sequence length="546" mass="61640">MACTLPLTYEIPVEMWDKIFHWLPAADRRTFLWVSPMHRDIARRVLFSTIKIHLEPTYFDSEGVHYPGGELGGADDHALLETDTGTKSYKLIDTIVKDHQFASLVKTVVFFAEDSPRTQYFEPIIKLLEALPHLRGFHLVLPMGSADLSYERAGNRCLQLPAFISYLIAQCPELEELTIPPELPEQILAALIELKSLRKLSCKDLLVTTTADGRLPDETLLPGIISIAHAMSPTLCPLLVDLCIEESYLSIIPKDVMRRLKQLDVLDVEEANVSLKRIINRCPALESLTIHDTLGYSDLTATGGLETISDICAVPQDHRAIAMLLRSPNALPNLTSFKFLAYETVLPEETCALLEAFLSGRKGLRRLDIKAIICNVEMAIRLLKVMQKMPGLQVLGFEHFNPGGAAFHTLKHLPASLTHLRFAINGWSLRQSGNFVDQHFHLLTNRLPDLTFLHLFDGIDVPRPGLPTVRNDVLPVKNPAHFDWEMLRFLGVEHSWFDVLEDADGKIKLEQWPSREVYGSKFGANRMGVDGEWLMRYHREVTNGMM</sequence>
<accession>A0A2R6RVT9</accession>
<dbReference type="OrthoDB" id="2787702at2759"/>
<protein>
    <recommendedName>
        <fullName evidence="3">F-box domain-containing protein</fullName>
    </recommendedName>
</protein>
<dbReference type="InterPro" id="IPR032675">
    <property type="entry name" value="LRR_dom_sf"/>
</dbReference>
<proteinExistence type="predicted"/>
<dbReference type="Proteomes" id="UP000186601">
    <property type="component" value="Unassembled WGS sequence"/>
</dbReference>
<evidence type="ECO:0008006" key="3">
    <source>
        <dbReference type="Google" id="ProtNLM"/>
    </source>
</evidence>
<evidence type="ECO:0000313" key="1">
    <source>
        <dbReference type="EMBL" id="PSS34142.1"/>
    </source>
</evidence>
<reference evidence="1 2" key="1">
    <citation type="submission" date="2018-02" db="EMBL/GenBank/DDBJ databases">
        <title>Genome sequence of the basidiomycete white-rot fungus Phlebia centrifuga.</title>
        <authorList>
            <person name="Granchi Z."/>
            <person name="Peng M."/>
            <person name="de Vries R.P."/>
            <person name="Hilden K."/>
            <person name="Makela M.R."/>
            <person name="Grigoriev I."/>
            <person name="Riley R."/>
        </authorList>
    </citation>
    <scope>NUCLEOTIDE SEQUENCE [LARGE SCALE GENOMIC DNA]</scope>
    <source>
        <strain evidence="1 2">FBCC195</strain>
    </source>
</reference>
<comment type="caution">
    <text evidence="1">The sequence shown here is derived from an EMBL/GenBank/DDBJ whole genome shotgun (WGS) entry which is preliminary data.</text>
</comment>
<dbReference type="Gene3D" id="3.80.10.10">
    <property type="entry name" value="Ribonuclease Inhibitor"/>
    <property type="match status" value="2"/>
</dbReference>
<dbReference type="EMBL" id="MLYV02000149">
    <property type="protein sequence ID" value="PSS34142.1"/>
    <property type="molecule type" value="Genomic_DNA"/>
</dbReference>
<organism evidence="1 2">
    <name type="scientific">Hermanssonia centrifuga</name>
    <dbReference type="NCBI Taxonomy" id="98765"/>
    <lineage>
        <taxon>Eukaryota</taxon>
        <taxon>Fungi</taxon>
        <taxon>Dikarya</taxon>
        <taxon>Basidiomycota</taxon>
        <taxon>Agaricomycotina</taxon>
        <taxon>Agaricomycetes</taxon>
        <taxon>Polyporales</taxon>
        <taxon>Meruliaceae</taxon>
        <taxon>Hermanssonia</taxon>
    </lineage>
</organism>
<keyword evidence="2" id="KW-1185">Reference proteome</keyword>
<dbReference type="SUPFAM" id="SSF52047">
    <property type="entry name" value="RNI-like"/>
    <property type="match status" value="1"/>
</dbReference>
<gene>
    <name evidence="1" type="ORF">PHLCEN_2v1810</name>
</gene>
<evidence type="ECO:0000313" key="2">
    <source>
        <dbReference type="Proteomes" id="UP000186601"/>
    </source>
</evidence>
<name>A0A2R6RVT9_9APHY</name>